<comment type="similarity">
    <text evidence="1">Belongs to the RdRP family.</text>
</comment>
<feature type="compositionally biased region" description="Polar residues" evidence="9">
    <location>
        <begin position="1380"/>
        <end position="1389"/>
    </location>
</feature>
<proteinExistence type="inferred from homology"/>
<keyword evidence="4" id="KW-0808">Transferase</keyword>
<dbReference type="InterPro" id="IPR007855">
    <property type="entry name" value="RDRP"/>
</dbReference>
<feature type="domain" description="RDRP C-terminal head" evidence="11">
    <location>
        <begin position="1168"/>
        <end position="1318"/>
    </location>
</feature>
<protein>
    <recommendedName>
        <fullName evidence="2">RNA-directed RNA polymerase</fullName>
        <ecNumber evidence="2">2.7.7.48</ecNumber>
    </recommendedName>
</protein>
<evidence type="ECO:0000256" key="9">
    <source>
        <dbReference type="SAM" id="MobiDB-lite"/>
    </source>
</evidence>
<comment type="catalytic activity">
    <reaction evidence="8">
        <text>RNA(n) + a ribonucleoside 5'-triphosphate = RNA(n+1) + diphosphate</text>
        <dbReference type="Rhea" id="RHEA:21248"/>
        <dbReference type="Rhea" id="RHEA-COMP:14527"/>
        <dbReference type="Rhea" id="RHEA-COMP:17342"/>
        <dbReference type="ChEBI" id="CHEBI:33019"/>
        <dbReference type="ChEBI" id="CHEBI:61557"/>
        <dbReference type="ChEBI" id="CHEBI:140395"/>
        <dbReference type="EC" id="2.7.7.48"/>
    </reaction>
</comment>
<accession>A0A420YCB3</accession>
<dbReference type="EC" id="2.7.7.48" evidence="2"/>
<feature type="region of interest" description="Disordered" evidence="9">
    <location>
        <begin position="1"/>
        <end position="22"/>
    </location>
</feature>
<dbReference type="GO" id="GO:0030422">
    <property type="term" value="P:siRNA processing"/>
    <property type="evidence" value="ECO:0007669"/>
    <property type="project" value="TreeGrafter"/>
</dbReference>
<dbReference type="InterPro" id="IPR057596">
    <property type="entry name" value="RDRP_core"/>
</dbReference>
<dbReference type="Pfam" id="PF05183">
    <property type="entry name" value="RdRP"/>
    <property type="match status" value="1"/>
</dbReference>
<dbReference type="PANTHER" id="PTHR23079">
    <property type="entry name" value="RNA-DEPENDENT RNA POLYMERASE"/>
    <property type="match status" value="1"/>
</dbReference>
<keyword evidence="7" id="KW-0943">RNA-mediated gene silencing</keyword>
<dbReference type="GO" id="GO:0031380">
    <property type="term" value="C:nuclear RNA-directed RNA polymerase complex"/>
    <property type="evidence" value="ECO:0007669"/>
    <property type="project" value="TreeGrafter"/>
</dbReference>
<dbReference type="InterPro" id="IPR058752">
    <property type="entry name" value="RDRP_C_head"/>
</dbReference>
<feature type="region of interest" description="Disordered" evidence="9">
    <location>
        <begin position="37"/>
        <end position="68"/>
    </location>
</feature>
<feature type="compositionally biased region" description="Polar residues" evidence="9">
    <location>
        <begin position="119"/>
        <end position="141"/>
    </location>
</feature>
<keyword evidence="3" id="KW-0696">RNA-directed RNA polymerase</keyword>
<reference evidence="12 13" key="1">
    <citation type="submission" date="2018-08" db="EMBL/GenBank/DDBJ databases">
        <title>Draft genome of the lignicolous fungus Coniochaeta pulveracea.</title>
        <authorList>
            <person name="Borstlap C.J."/>
            <person name="De Witt R.N."/>
            <person name="Botha A."/>
            <person name="Volschenk H."/>
        </authorList>
    </citation>
    <scope>NUCLEOTIDE SEQUENCE [LARGE SCALE GENOMIC DNA]</scope>
    <source>
        <strain evidence="12 13">CAB683</strain>
    </source>
</reference>
<dbReference type="GO" id="GO:0003968">
    <property type="term" value="F:RNA-directed RNA polymerase activity"/>
    <property type="evidence" value="ECO:0007669"/>
    <property type="project" value="UniProtKB-KW"/>
</dbReference>
<feature type="region of interest" description="Disordered" evidence="9">
    <location>
        <begin position="1372"/>
        <end position="1461"/>
    </location>
</feature>
<dbReference type="Proteomes" id="UP000275385">
    <property type="component" value="Unassembled WGS sequence"/>
</dbReference>
<evidence type="ECO:0000313" key="13">
    <source>
        <dbReference type="Proteomes" id="UP000275385"/>
    </source>
</evidence>
<evidence type="ECO:0000259" key="11">
    <source>
        <dbReference type="Pfam" id="PF26253"/>
    </source>
</evidence>
<feature type="compositionally biased region" description="Polar residues" evidence="9">
    <location>
        <begin position="1421"/>
        <end position="1439"/>
    </location>
</feature>
<dbReference type="GO" id="GO:0003723">
    <property type="term" value="F:RNA binding"/>
    <property type="evidence" value="ECO:0007669"/>
    <property type="project" value="UniProtKB-KW"/>
</dbReference>
<evidence type="ECO:0000256" key="8">
    <source>
        <dbReference type="ARBA" id="ARBA00048744"/>
    </source>
</evidence>
<evidence type="ECO:0000256" key="5">
    <source>
        <dbReference type="ARBA" id="ARBA00022695"/>
    </source>
</evidence>
<dbReference type="OrthoDB" id="6513042at2759"/>
<feature type="compositionally biased region" description="Low complexity" evidence="9">
    <location>
        <begin position="91"/>
        <end position="101"/>
    </location>
</feature>
<evidence type="ECO:0000259" key="10">
    <source>
        <dbReference type="Pfam" id="PF05183"/>
    </source>
</evidence>
<dbReference type="SUPFAM" id="SSF54928">
    <property type="entry name" value="RNA-binding domain, RBD"/>
    <property type="match status" value="1"/>
</dbReference>
<evidence type="ECO:0000256" key="3">
    <source>
        <dbReference type="ARBA" id="ARBA00022484"/>
    </source>
</evidence>
<keyword evidence="13" id="KW-1185">Reference proteome</keyword>
<dbReference type="EMBL" id="QVQW01000021">
    <property type="protein sequence ID" value="RKU45437.1"/>
    <property type="molecule type" value="Genomic_DNA"/>
</dbReference>
<feature type="compositionally biased region" description="Basic and acidic residues" evidence="9">
    <location>
        <begin position="1394"/>
        <end position="1415"/>
    </location>
</feature>
<dbReference type="STRING" id="177199.A0A420YCB3"/>
<evidence type="ECO:0000256" key="2">
    <source>
        <dbReference type="ARBA" id="ARBA00012494"/>
    </source>
</evidence>
<feature type="region of interest" description="Disordered" evidence="9">
    <location>
        <begin position="91"/>
        <end position="141"/>
    </location>
</feature>
<evidence type="ECO:0000256" key="7">
    <source>
        <dbReference type="ARBA" id="ARBA00023158"/>
    </source>
</evidence>
<evidence type="ECO:0000256" key="1">
    <source>
        <dbReference type="ARBA" id="ARBA00005762"/>
    </source>
</evidence>
<feature type="domain" description="RDRP core" evidence="10">
    <location>
        <begin position="570"/>
        <end position="1143"/>
    </location>
</feature>
<name>A0A420YCB3_9PEZI</name>
<keyword evidence="6" id="KW-0694">RNA-binding</keyword>
<sequence length="1576" mass="177979">MDRNRLTEGSVERPPGVNGHSDIYQLRYHHSAQEVSAVTRAARAGSEPEEARPVPRLPSRAQFTQGNGDQLRFQDRSHGFLGNLNHRGRRNFNNYNNRGGFNTRGGRNGFHRDNRHSRYSSSEVTPRQRQMPTSYQPSSSTTMMADWSQYRSVLLTLGRVPKDATTWDLYSCLSSLGKITYIAIDEDQRGERSSEEAQVRFEPPPAARILPGTQIKINVRGRRETWVHVVKTVPTPNEGAVRSPVQQNVAAKITLKPTKLTYGITTEPNVVMGMKSVESLGLPEDLSLMMDFARRRLVINFPVLTEAATQSGDTCEGHYRMETRFDALHHIYRVCNKDVKAVILAFDNPPRFYRQKNDVEQTHTSGKLTWGEHELWSRVVEIVHDPHDSSSFPASLANSHAEIDLGRWTVYWLDLDEVGQTQWAIIESALQDWNIKTKHDDTMQLVPRVDPQLWSWLEDIPATADNLALLASASHIDLPFDVRYQLEVCISHGVLEERNITRDFVLKLAELARTSTMSSNRARLVLEYAADQGKRIWNPMSLFEDRAAMTFYPITANIPHYCALVRKVTVTPTRIYFHSPTVETTNRVIRHFTRQEHFFLRVQFTDEQNEGRINGSDTIRDNELYVRAFRLMNNGIKMGRWHWHFLAFGNSQIRENGAFFFCEPVNAPADAVTCDKIRAWMGRFSHIRVPAKYAARLGQCFSTTRLLRGIPAPSIVNVPDEEQNGHCFTDGVGKMSPLLAQMVAEDWQLDTVPSACQFRMGGCKGLLVTWPEAKGLEVHIRKSQEKFHAEFNGLEIIRFSSFSVATLNRQTIAILSCLGVPDEVFVDLLLQQLANYDRAMKDRAYAVQLLQQYVDENQVTVGIARMLLDGFMETREPFVKAMMELWRSWSIKGLKEKARIVVDDGAFVFGCVDETRTLKGYVDKKRRRDAKPIDELPEIFLQISDPKARGAQRVITGVCLVGRNPSLHPGDIRVVNAVDVPSLRHLNDVVVFPMHGDQDIPSMCSGGDLDGDDYFVIWNQEMIPREWFHPPMDYAPPPPQELDRDPNVMDLKVFFSLYMKNNSLPIIAHAHVAQADNMDSGAKDPRCIELAKLHSKAVDYVKTGIPAIVEKALLPRKYPHFMEKKGKQAYHSKRILGQLYDRVATVNFAPDYELPFDDRILKQYKLENELLKKARRLKSQYDTAMRRIMGQMEIRTEFEILSTFVMSRPKVGTAYKLHEIVRREADALKTQFKEICIKEAGGSRDHKQLAPFVAAMYQVTAEEVRIALYEARTPHLLKNGRQGLREIKPESMPLISFPWLFDEVLGRIAKDSSGVHVSDEQAAVQVADTSHQPAHGVHVSNLENGPMANMDYARTADGRVIHRGEILRLFDLDGDDDNTEAGNDSSSVEDVQDGAERVPEIAPKRTYDFPVKDDESFPDVKTTTTPTELLASSQSTPATHSGDVDRLRSSPITRPHAGTSRTVEDKNLIKHPYLPPQSYHAGNSAPDRSELMKLAQRIKTIGPESPEEIHTSGLGFQPTVPMLSIPLGGMEGKTDAGPALDLGKASDGESEIEIEEVNIGVKNTASALEHLAKFSC</sequence>
<comment type="caution">
    <text evidence="12">The sequence shown here is derived from an EMBL/GenBank/DDBJ whole genome shotgun (WGS) entry which is preliminary data.</text>
</comment>
<gene>
    <name evidence="12" type="ORF">DL546_006824</name>
</gene>
<dbReference type="InterPro" id="IPR035979">
    <property type="entry name" value="RBD_domain_sf"/>
</dbReference>
<dbReference type="PANTHER" id="PTHR23079:SF55">
    <property type="entry name" value="RNA-DIRECTED RNA POLYMERASE"/>
    <property type="match status" value="1"/>
</dbReference>
<dbReference type="Pfam" id="PF26253">
    <property type="entry name" value="RdRP_head"/>
    <property type="match status" value="1"/>
</dbReference>
<evidence type="ECO:0000313" key="12">
    <source>
        <dbReference type="EMBL" id="RKU45437.1"/>
    </source>
</evidence>
<keyword evidence="5" id="KW-0548">Nucleotidyltransferase</keyword>
<evidence type="ECO:0000256" key="6">
    <source>
        <dbReference type="ARBA" id="ARBA00022884"/>
    </source>
</evidence>
<organism evidence="12 13">
    <name type="scientific">Coniochaeta pulveracea</name>
    <dbReference type="NCBI Taxonomy" id="177199"/>
    <lineage>
        <taxon>Eukaryota</taxon>
        <taxon>Fungi</taxon>
        <taxon>Dikarya</taxon>
        <taxon>Ascomycota</taxon>
        <taxon>Pezizomycotina</taxon>
        <taxon>Sordariomycetes</taxon>
        <taxon>Sordariomycetidae</taxon>
        <taxon>Coniochaetales</taxon>
        <taxon>Coniochaetaceae</taxon>
        <taxon>Coniochaeta</taxon>
    </lineage>
</organism>
<evidence type="ECO:0000256" key="4">
    <source>
        <dbReference type="ARBA" id="ARBA00022679"/>
    </source>
</evidence>